<protein>
    <submittedName>
        <fullName evidence="2">Uncharacterized protein</fullName>
    </submittedName>
</protein>
<sequence>MLESSATAGRSLAALGMMRGVTYFRFTTTEEYKSQNSNILIKTPRVYIRHLSQSLVIALITNLLVFCAAKVSIQKKHPVYFNRRKIRI</sequence>
<keyword evidence="1" id="KW-0812">Transmembrane</keyword>
<comment type="caution">
    <text evidence="2">The sequence shown here is derived from an EMBL/GenBank/DDBJ whole genome shotgun (WGS) entry which is preliminary data.</text>
</comment>
<evidence type="ECO:0000256" key="1">
    <source>
        <dbReference type="SAM" id="Phobius"/>
    </source>
</evidence>
<dbReference type="EMBL" id="LNZC01000012">
    <property type="protein sequence ID" value="KTD79725.1"/>
    <property type="molecule type" value="Genomic_DNA"/>
</dbReference>
<organism evidence="2 3">
    <name type="scientific">Legionella worsleiensis</name>
    <dbReference type="NCBI Taxonomy" id="45076"/>
    <lineage>
        <taxon>Bacteria</taxon>
        <taxon>Pseudomonadati</taxon>
        <taxon>Pseudomonadota</taxon>
        <taxon>Gammaproteobacteria</taxon>
        <taxon>Legionellales</taxon>
        <taxon>Legionellaceae</taxon>
        <taxon>Legionella</taxon>
    </lineage>
</organism>
<proteinExistence type="predicted"/>
<feature type="transmembrane region" description="Helical" evidence="1">
    <location>
        <begin position="54"/>
        <end position="73"/>
    </location>
</feature>
<name>A0A0W1AEF6_9GAMM</name>
<gene>
    <name evidence="2" type="ORF">Lwor_1239</name>
</gene>
<keyword evidence="1" id="KW-1133">Transmembrane helix</keyword>
<reference evidence="2 3" key="1">
    <citation type="submission" date="2015-11" db="EMBL/GenBank/DDBJ databases">
        <title>Genomic analysis of 38 Legionella species identifies large and diverse effector repertoires.</title>
        <authorList>
            <person name="Burstein D."/>
            <person name="Amaro F."/>
            <person name="Zusman T."/>
            <person name="Lifshitz Z."/>
            <person name="Cohen O."/>
            <person name="Gilbert J.A."/>
            <person name="Pupko T."/>
            <person name="Shuman H.A."/>
            <person name="Segal G."/>
        </authorList>
    </citation>
    <scope>NUCLEOTIDE SEQUENCE [LARGE SCALE GENOMIC DNA]</scope>
    <source>
        <strain evidence="2 3">ATCC 49508</strain>
    </source>
</reference>
<evidence type="ECO:0000313" key="2">
    <source>
        <dbReference type="EMBL" id="KTD79725.1"/>
    </source>
</evidence>
<evidence type="ECO:0000313" key="3">
    <source>
        <dbReference type="Proteomes" id="UP000054662"/>
    </source>
</evidence>
<dbReference type="STRING" id="45076.Lwor_1239"/>
<keyword evidence="1" id="KW-0472">Membrane</keyword>
<dbReference type="AlphaFoldDB" id="A0A0W1AEF6"/>
<accession>A0A0W1AEF6</accession>
<dbReference type="PATRIC" id="fig|45076.6.peg.1352"/>
<dbReference type="Proteomes" id="UP000054662">
    <property type="component" value="Unassembled WGS sequence"/>
</dbReference>
<keyword evidence="3" id="KW-1185">Reference proteome</keyword>